<reference evidence="6 7" key="1">
    <citation type="submission" date="2021-02" db="EMBL/GenBank/DDBJ databases">
        <title>Complete genome of Desulfoluna sp. strain ASN36.</title>
        <authorList>
            <person name="Takahashi A."/>
            <person name="Kojima H."/>
            <person name="Fukui M."/>
        </authorList>
    </citation>
    <scope>NUCLEOTIDE SEQUENCE [LARGE SCALE GENOMIC DNA]</scope>
    <source>
        <strain evidence="6 7">ASN36</strain>
    </source>
</reference>
<keyword evidence="2 4" id="KW-0238">DNA-binding</keyword>
<dbReference type="EMBL" id="AP024488">
    <property type="protein sequence ID" value="BCS95016.1"/>
    <property type="molecule type" value="Genomic_DNA"/>
</dbReference>
<dbReference type="SUPFAM" id="SSF46689">
    <property type="entry name" value="Homeodomain-like"/>
    <property type="match status" value="1"/>
</dbReference>
<organism evidence="6 7">
    <name type="scientific">Desulfoluna limicola</name>
    <dbReference type="NCBI Taxonomy" id="2810562"/>
    <lineage>
        <taxon>Bacteria</taxon>
        <taxon>Pseudomonadati</taxon>
        <taxon>Thermodesulfobacteriota</taxon>
        <taxon>Desulfobacteria</taxon>
        <taxon>Desulfobacterales</taxon>
        <taxon>Desulfolunaceae</taxon>
        <taxon>Desulfoluna</taxon>
    </lineage>
</organism>
<sequence length="212" mass="24005">MTQTSPKKRGGKPRNSEATRRSLIEAVGHVLAEKGFGGLGVNAVARQAGVDKVLIYRYFEGLPGLMKAFGQEGDFWPGLRELAGGDIDSFKQLPLEEKLIGLGRNFLKGIRARPLTQEIMAWETVHRNELTEVLETLRETQMIRFYEEFLEPEKTNIDLMAVNAIFGGGLSYLICRSRHIRWYNGVDLKDEEGWKRIEAAMEHIIKAAIQMK</sequence>
<gene>
    <name evidence="6" type="ORF">DSLASN_06480</name>
</gene>
<dbReference type="PANTHER" id="PTHR30055:SF234">
    <property type="entry name" value="HTH-TYPE TRANSCRIPTIONAL REGULATOR BETI"/>
    <property type="match status" value="1"/>
</dbReference>
<proteinExistence type="predicted"/>
<keyword evidence="7" id="KW-1185">Reference proteome</keyword>
<dbReference type="InterPro" id="IPR001647">
    <property type="entry name" value="HTH_TetR"/>
</dbReference>
<dbReference type="Gene3D" id="1.10.357.10">
    <property type="entry name" value="Tetracycline Repressor, domain 2"/>
    <property type="match status" value="1"/>
</dbReference>
<dbReference type="Proteomes" id="UP001320148">
    <property type="component" value="Chromosome"/>
</dbReference>
<evidence type="ECO:0000256" key="2">
    <source>
        <dbReference type="ARBA" id="ARBA00023125"/>
    </source>
</evidence>
<keyword evidence="3" id="KW-0804">Transcription</keyword>
<dbReference type="RefSeq" id="WP_236891308.1">
    <property type="nucleotide sequence ID" value="NZ_AP024488.1"/>
</dbReference>
<dbReference type="InterPro" id="IPR050109">
    <property type="entry name" value="HTH-type_TetR-like_transc_reg"/>
</dbReference>
<evidence type="ECO:0000256" key="4">
    <source>
        <dbReference type="PROSITE-ProRule" id="PRU00335"/>
    </source>
</evidence>
<dbReference type="Pfam" id="PF00440">
    <property type="entry name" value="TetR_N"/>
    <property type="match status" value="1"/>
</dbReference>
<name>A0ABN6F0J1_9BACT</name>
<evidence type="ECO:0000313" key="6">
    <source>
        <dbReference type="EMBL" id="BCS95016.1"/>
    </source>
</evidence>
<evidence type="ECO:0000256" key="3">
    <source>
        <dbReference type="ARBA" id="ARBA00023163"/>
    </source>
</evidence>
<dbReference type="PRINTS" id="PR00455">
    <property type="entry name" value="HTHTETR"/>
</dbReference>
<dbReference type="InterPro" id="IPR009057">
    <property type="entry name" value="Homeodomain-like_sf"/>
</dbReference>
<feature type="domain" description="HTH tetR-type" evidence="5">
    <location>
        <begin position="17"/>
        <end position="77"/>
    </location>
</feature>
<feature type="DNA-binding region" description="H-T-H motif" evidence="4">
    <location>
        <begin position="40"/>
        <end position="59"/>
    </location>
</feature>
<accession>A0ABN6F0J1</accession>
<dbReference type="PROSITE" id="PS50977">
    <property type="entry name" value="HTH_TETR_2"/>
    <property type="match status" value="1"/>
</dbReference>
<evidence type="ECO:0000259" key="5">
    <source>
        <dbReference type="PROSITE" id="PS50977"/>
    </source>
</evidence>
<dbReference type="PANTHER" id="PTHR30055">
    <property type="entry name" value="HTH-TYPE TRANSCRIPTIONAL REGULATOR RUTR"/>
    <property type="match status" value="1"/>
</dbReference>
<evidence type="ECO:0000313" key="7">
    <source>
        <dbReference type="Proteomes" id="UP001320148"/>
    </source>
</evidence>
<protein>
    <submittedName>
        <fullName evidence="6">TetR family transcriptional regulator</fullName>
    </submittedName>
</protein>
<keyword evidence="1" id="KW-0805">Transcription regulation</keyword>
<evidence type="ECO:0000256" key="1">
    <source>
        <dbReference type="ARBA" id="ARBA00023015"/>
    </source>
</evidence>